<keyword evidence="2" id="KW-1185">Reference proteome</keyword>
<evidence type="ECO:0000313" key="1">
    <source>
        <dbReference type="EMBL" id="QJR14431.1"/>
    </source>
</evidence>
<reference evidence="1 2" key="1">
    <citation type="submission" date="2020-04" db="EMBL/GenBank/DDBJ databases">
        <title>Usitatibacter rugosus gen. nov., sp. nov. and Usitatibacter palustris sp. nov., novel members of Usitatibacteraceae fam. nov. within the order Nitrosomonadales isolated from soil.</title>
        <authorList>
            <person name="Huber K.J."/>
            <person name="Neumann-Schaal M."/>
            <person name="Geppert A."/>
            <person name="Luckner M."/>
            <person name="Wanner G."/>
            <person name="Overmann J."/>
        </authorList>
    </citation>
    <scope>NUCLEOTIDE SEQUENCE [LARGE SCALE GENOMIC DNA]</scope>
    <source>
        <strain evidence="1 2">Swamp67</strain>
    </source>
</reference>
<proteinExistence type="predicted"/>
<dbReference type="Proteomes" id="UP000503096">
    <property type="component" value="Chromosome"/>
</dbReference>
<dbReference type="KEGG" id="upl:DSM104440_01227"/>
<dbReference type="AlphaFoldDB" id="A0A6M4H4A3"/>
<organism evidence="1 2">
    <name type="scientific">Usitatibacter palustris</name>
    <dbReference type="NCBI Taxonomy" id="2732487"/>
    <lineage>
        <taxon>Bacteria</taxon>
        <taxon>Pseudomonadati</taxon>
        <taxon>Pseudomonadota</taxon>
        <taxon>Betaproteobacteria</taxon>
        <taxon>Nitrosomonadales</taxon>
        <taxon>Usitatibacteraceae</taxon>
        <taxon>Usitatibacter</taxon>
    </lineage>
</organism>
<dbReference type="EMBL" id="CP053073">
    <property type="protein sequence ID" value="QJR14431.1"/>
    <property type="molecule type" value="Genomic_DNA"/>
</dbReference>
<dbReference type="RefSeq" id="WP_171161185.1">
    <property type="nucleotide sequence ID" value="NZ_CP053073.1"/>
</dbReference>
<gene>
    <name evidence="1" type="ORF">DSM104440_01227</name>
</gene>
<accession>A0A6M4H4A3</accession>
<protein>
    <submittedName>
        <fullName evidence="1">Uncharacterized protein</fullName>
    </submittedName>
</protein>
<name>A0A6M4H4A3_9PROT</name>
<evidence type="ECO:0000313" key="2">
    <source>
        <dbReference type="Proteomes" id="UP000503096"/>
    </source>
</evidence>
<sequence>MNPEQIFRKSPKGREEIEKRTLRLESRRRSLLILVDGQLTAAEIASKAPHLENPMGMFQALLSEGFIEHADGSLPSTAPEPAAVSASRTRSLEELKRAASREIERLLGPGGDAIAMKIEQCETLEQFTSEAHKARDALANFLGARQAEAFWKAIGS</sequence>
<dbReference type="InParanoid" id="A0A6M4H4A3"/>